<proteinExistence type="predicted"/>
<comment type="caution">
    <text evidence="1">The sequence shown here is derived from an EMBL/GenBank/DDBJ whole genome shotgun (WGS) entry which is preliminary data.</text>
</comment>
<name>A0AA87U5G9_RHIRH</name>
<dbReference type="Proteomes" id="UP000026941">
    <property type="component" value="Unassembled WGS sequence"/>
</dbReference>
<protein>
    <submittedName>
        <fullName evidence="1">Uncharacterized protein</fullName>
    </submittedName>
</protein>
<reference evidence="1 2" key="1">
    <citation type="submission" date="2014-05" db="EMBL/GenBank/DDBJ databases">
        <title>Whole genome shotgun sequence of Rhizobium rhizogenes NBRC 13257.</title>
        <authorList>
            <person name="Katano-Makiyama Y."/>
            <person name="Hosoyama A."/>
            <person name="Hashimoto M."/>
            <person name="Hosoyama Y."/>
            <person name="Noguchi M."/>
            <person name="Tsuchikane K."/>
            <person name="Kimura A."/>
            <person name="Ohji S."/>
            <person name="Ichikawa N."/>
            <person name="Yamazoe A."/>
            <person name="Fujita N."/>
        </authorList>
    </citation>
    <scope>NUCLEOTIDE SEQUENCE [LARGE SCALE GENOMIC DNA]</scope>
    <source>
        <strain evidence="1 2">NBRC 13257</strain>
    </source>
</reference>
<evidence type="ECO:0000313" key="1">
    <source>
        <dbReference type="EMBL" id="GAJ93970.1"/>
    </source>
</evidence>
<evidence type="ECO:0000313" key="2">
    <source>
        <dbReference type="Proteomes" id="UP000026941"/>
    </source>
</evidence>
<gene>
    <name evidence="1" type="ORF">RRH01S_07_01700</name>
</gene>
<dbReference type="AlphaFoldDB" id="A0AA87U5G9"/>
<dbReference type="EMBL" id="BAYX01000007">
    <property type="protein sequence ID" value="GAJ93970.1"/>
    <property type="molecule type" value="Genomic_DNA"/>
</dbReference>
<accession>A0AA87U5G9</accession>
<organism evidence="1 2">
    <name type="scientific">Rhizobium rhizogenes NBRC 13257</name>
    <dbReference type="NCBI Taxonomy" id="1220581"/>
    <lineage>
        <taxon>Bacteria</taxon>
        <taxon>Pseudomonadati</taxon>
        <taxon>Pseudomonadota</taxon>
        <taxon>Alphaproteobacteria</taxon>
        <taxon>Hyphomicrobiales</taxon>
        <taxon>Rhizobiaceae</taxon>
        <taxon>Rhizobium/Agrobacterium group</taxon>
        <taxon>Rhizobium</taxon>
    </lineage>
</organism>
<sequence>MEFVIGIKERIADRVSSMTEAISDRVNAPVCAAAGVGTARQKAAFRPRYSEPLSTFETAEY</sequence>